<keyword evidence="2" id="KW-1185">Reference proteome</keyword>
<name>A0ABY7TEZ6_9SPHI</name>
<protein>
    <recommendedName>
        <fullName evidence="3">DUF4926 domain-containing protein</fullName>
    </recommendedName>
</protein>
<evidence type="ECO:0000313" key="2">
    <source>
        <dbReference type="Proteomes" id="UP001216139"/>
    </source>
</evidence>
<accession>A0ABY7TEZ6</accession>
<sequence length="141" mass="16170">MEELKEKMVMVHPTLDHDPISKQGELGTICHIIPELDEIYVLFPNGQLGLYSSDALLMLIPAPFIVDKLRTEHQRLQPADLLAILEIYLLQSTGQLKYQREAMQIAFSNASLFFATIVSLKDWIDLGIENKRDIEHPNRTR</sequence>
<evidence type="ECO:0000313" key="1">
    <source>
        <dbReference type="EMBL" id="WCT13747.1"/>
    </source>
</evidence>
<dbReference type="Proteomes" id="UP001216139">
    <property type="component" value="Chromosome"/>
</dbReference>
<organism evidence="1 2">
    <name type="scientific">Mucilaginibacter jinjuensis</name>
    <dbReference type="NCBI Taxonomy" id="1176721"/>
    <lineage>
        <taxon>Bacteria</taxon>
        <taxon>Pseudomonadati</taxon>
        <taxon>Bacteroidota</taxon>
        <taxon>Sphingobacteriia</taxon>
        <taxon>Sphingobacteriales</taxon>
        <taxon>Sphingobacteriaceae</taxon>
        <taxon>Mucilaginibacter</taxon>
    </lineage>
</organism>
<dbReference type="EMBL" id="CP117167">
    <property type="protein sequence ID" value="WCT13747.1"/>
    <property type="molecule type" value="Genomic_DNA"/>
</dbReference>
<gene>
    <name evidence="1" type="ORF">PQO05_07340</name>
</gene>
<dbReference type="RefSeq" id="WP_273632054.1">
    <property type="nucleotide sequence ID" value="NZ_CP117167.1"/>
</dbReference>
<proteinExistence type="predicted"/>
<evidence type="ECO:0008006" key="3">
    <source>
        <dbReference type="Google" id="ProtNLM"/>
    </source>
</evidence>
<reference evidence="1 2" key="1">
    <citation type="submission" date="2023-02" db="EMBL/GenBank/DDBJ databases">
        <title>Genome sequence of Mucilaginibacter jinjuensis strain KACC 16571.</title>
        <authorList>
            <person name="Kim S."/>
            <person name="Heo J."/>
            <person name="Kwon S.-W."/>
        </authorList>
    </citation>
    <scope>NUCLEOTIDE SEQUENCE [LARGE SCALE GENOMIC DNA]</scope>
    <source>
        <strain evidence="1 2">KACC 16571</strain>
    </source>
</reference>